<evidence type="ECO:0000256" key="3">
    <source>
        <dbReference type="ARBA" id="ARBA00022729"/>
    </source>
</evidence>
<dbReference type="SUPFAM" id="SSF53850">
    <property type="entry name" value="Periplasmic binding protein-like II"/>
    <property type="match status" value="1"/>
</dbReference>
<evidence type="ECO:0000256" key="5">
    <source>
        <dbReference type="ARBA" id="ARBA00023139"/>
    </source>
</evidence>
<dbReference type="InterPro" id="IPR004872">
    <property type="entry name" value="Lipoprotein_NlpA"/>
</dbReference>
<comment type="subcellular location">
    <subcellularLocation>
        <location evidence="1">Membrane</location>
        <topology evidence="1">Lipid-anchor</topology>
    </subcellularLocation>
</comment>
<dbReference type="EMBL" id="BSOR01000001">
    <property type="protein sequence ID" value="GLR62585.1"/>
    <property type="molecule type" value="Genomic_DNA"/>
</dbReference>
<keyword evidence="9" id="KW-1185">Reference proteome</keyword>
<accession>A0ABQ5ZXA9</accession>
<protein>
    <submittedName>
        <fullName evidence="8">TonB-dependent receptor</fullName>
    </submittedName>
</protein>
<dbReference type="Gene3D" id="3.40.190.10">
    <property type="entry name" value="Periplasmic binding protein-like II"/>
    <property type="match status" value="2"/>
</dbReference>
<evidence type="ECO:0000313" key="8">
    <source>
        <dbReference type="EMBL" id="GLR62585.1"/>
    </source>
</evidence>
<reference evidence="9" key="1">
    <citation type="journal article" date="2019" name="Int. J. Syst. Evol. Microbiol.">
        <title>The Global Catalogue of Microorganisms (GCM) 10K type strain sequencing project: providing services to taxonomists for standard genome sequencing and annotation.</title>
        <authorList>
            <consortium name="The Broad Institute Genomics Platform"/>
            <consortium name="The Broad Institute Genome Sequencing Center for Infectious Disease"/>
            <person name="Wu L."/>
            <person name="Ma J."/>
        </authorList>
    </citation>
    <scope>NUCLEOTIDE SEQUENCE [LARGE SCALE GENOMIC DNA]</scope>
    <source>
        <strain evidence="9">NBRC 100033</strain>
    </source>
</reference>
<evidence type="ECO:0000256" key="1">
    <source>
        <dbReference type="ARBA" id="ARBA00004635"/>
    </source>
</evidence>
<dbReference type="Pfam" id="PF03180">
    <property type="entry name" value="Lipoprotein_9"/>
    <property type="match status" value="1"/>
</dbReference>
<evidence type="ECO:0000256" key="6">
    <source>
        <dbReference type="ARBA" id="ARBA00023288"/>
    </source>
</evidence>
<keyword evidence="5" id="KW-0564">Palmitate</keyword>
<keyword evidence="4" id="KW-0472">Membrane</keyword>
<dbReference type="PIRSF" id="PIRSF002854">
    <property type="entry name" value="MetQ"/>
    <property type="match status" value="1"/>
</dbReference>
<dbReference type="PANTHER" id="PTHR30429">
    <property type="entry name" value="D-METHIONINE-BINDING LIPOPROTEIN METQ"/>
    <property type="match status" value="1"/>
</dbReference>
<sequence length="263" mass="28446">MKKLFTGLAVALAFTAQASFSVAQAGTLKVAATAVPHAEILEFLKPRLAKQGVTLDVKVFTDYVQPNVQVNEGRLDANFFQHQPYLTEFNKSRKTQLVSVLGVHVEPFGAYSSKHKYLDKLPERAQVAIPNDATNGGRALLLLQTAGLIKLNPEAGVTATPRDIIENPKKLRFKELEAATLPRILGQVDLALINTNYALEAGLNPASDALVIEGKDSPYVNILVVKEGNENNADLIKLIAALKTPAVSNFINSTYKGAVAPLY</sequence>
<dbReference type="CDD" id="cd13597">
    <property type="entry name" value="PBP2_lipoprotein_Tp32"/>
    <property type="match status" value="1"/>
</dbReference>
<name>A0ABQ5ZXA9_9GAMM</name>
<keyword evidence="6" id="KW-0449">Lipoprotein</keyword>
<organism evidence="8 9">
    <name type="scientific">Marinospirillum insulare</name>
    <dbReference type="NCBI Taxonomy" id="217169"/>
    <lineage>
        <taxon>Bacteria</taxon>
        <taxon>Pseudomonadati</taxon>
        <taxon>Pseudomonadota</taxon>
        <taxon>Gammaproteobacteria</taxon>
        <taxon>Oceanospirillales</taxon>
        <taxon>Oceanospirillaceae</taxon>
        <taxon>Marinospirillum</taxon>
    </lineage>
</organism>
<evidence type="ECO:0000256" key="2">
    <source>
        <dbReference type="ARBA" id="ARBA00008973"/>
    </source>
</evidence>
<evidence type="ECO:0000256" key="4">
    <source>
        <dbReference type="ARBA" id="ARBA00023136"/>
    </source>
</evidence>
<evidence type="ECO:0000313" key="9">
    <source>
        <dbReference type="Proteomes" id="UP001156682"/>
    </source>
</evidence>
<keyword evidence="8" id="KW-0675">Receptor</keyword>
<dbReference type="PANTHER" id="PTHR30429:SF0">
    <property type="entry name" value="METHIONINE-BINDING LIPOPROTEIN METQ"/>
    <property type="match status" value="1"/>
</dbReference>
<comment type="similarity">
    <text evidence="2">Belongs to the NlpA lipoprotein family.</text>
</comment>
<proteinExistence type="inferred from homology"/>
<comment type="caution">
    <text evidence="8">The sequence shown here is derived from an EMBL/GenBank/DDBJ whole genome shotgun (WGS) entry which is preliminary data.</text>
</comment>
<dbReference type="Proteomes" id="UP001156682">
    <property type="component" value="Unassembled WGS sequence"/>
</dbReference>
<keyword evidence="3 7" id="KW-0732">Signal</keyword>
<gene>
    <name evidence="8" type="ORF">GCM10007878_00200</name>
</gene>
<dbReference type="RefSeq" id="WP_027851577.1">
    <property type="nucleotide sequence ID" value="NZ_BSOR01000001.1"/>
</dbReference>
<feature type="chain" id="PRO_5045907501" evidence="7">
    <location>
        <begin position="26"/>
        <end position="263"/>
    </location>
</feature>
<evidence type="ECO:0000256" key="7">
    <source>
        <dbReference type="SAM" id="SignalP"/>
    </source>
</evidence>
<feature type="signal peptide" evidence="7">
    <location>
        <begin position="1"/>
        <end position="25"/>
    </location>
</feature>